<dbReference type="Proteomes" id="UP000023758">
    <property type="component" value="Unassembled WGS sequence"/>
</dbReference>
<feature type="chain" id="PRO_5001507848" evidence="1">
    <location>
        <begin position="19"/>
        <end position="71"/>
    </location>
</feature>
<evidence type="ECO:0000256" key="1">
    <source>
        <dbReference type="SAM" id="SignalP"/>
    </source>
</evidence>
<keyword evidence="1" id="KW-0732">Signal</keyword>
<accession>A0A022VQI6</accession>
<gene>
    <name evidence="2" type="ORF">H103_08356</name>
</gene>
<dbReference type="EMBL" id="KK207937">
    <property type="protein sequence ID" value="EZF48018.1"/>
    <property type="molecule type" value="Genomic_DNA"/>
</dbReference>
<sequence>MKGLMMLFLAVTSVAALAAPQPKEGLTQGTFICAAAPCSNDAYCKSNGCYKCQHGVSSQFSISPVIIGALC</sequence>
<evidence type="ECO:0000313" key="2">
    <source>
        <dbReference type="EMBL" id="EZF48018.1"/>
    </source>
</evidence>
<feature type="signal peptide" evidence="1">
    <location>
        <begin position="1"/>
        <end position="18"/>
    </location>
</feature>
<organism evidence="2">
    <name type="scientific">Trichophyton rubrum CBS 288.86</name>
    <dbReference type="NCBI Taxonomy" id="1215330"/>
    <lineage>
        <taxon>Eukaryota</taxon>
        <taxon>Fungi</taxon>
        <taxon>Dikarya</taxon>
        <taxon>Ascomycota</taxon>
        <taxon>Pezizomycotina</taxon>
        <taxon>Eurotiomycetes</taxon>
        <taxon>Eurotiomycetidae</taxon>
        <taxon>Onygenales</taxon>
        <taxon>Arthrodermataceae</taxon>
        <taxon>Trichophyton</taxon>
    </lineage>
</organism>
<name>A0A022VQI6_TRIRU</name>
<protein>
    <submittedName>
        <fullName evidence="2">Uncharacterized protein</fullName>
    </submittedName>
</protein>
<dbReference type="HOGENOM" id="CLU_2978705_0_0_1"/>
<dbReference type="AlphaFoldDB" id="A0A022VQI6"/>
<reference evidence="2" key="1">
    <citation type="submission" date="2014-02" db="EMBL/GenBank/DDBJ databases">
        <title>The Genome Sequence of Trichophyton rubrum (morphotype fischeri) CBS 288.86.</title>
        <authorList>
            <consortium name="The Broad Institute Genomics Platform"/>
            <person name="Cuomo C.A."/>
            <person name="White T.C."/>
            <person name="Graser Y."/>
            <person name="Martinez-Rossi N."/>
            <person name="Heitman J."/>
            <person name="Young S.K."/>
            <person name="Zeng Q."/>
            <person name="Gargeya S."/>
            <person name="Abouelleil A."/>
            <person name="Alvarado L."/>
            <person name="Chapman S.B."/>
            <person name="Gainer-Dewar J."/>
            <person name="Goldberg J."/>
            <person name="Griggs A."/>
            <person name="Gujja S."/>
            <person name="Hansen M."/>
            <person name="Howarth C."/>
            <person name="Imamovic A."/>
            <person name="Larimer J."/>
            <person name="Martinez D."/>
            <person name="Murphy C."/>
            <person name="Pearson M.D."/>
            <person name="Persinoti G."/>
            <person name="Poon T."/>
            <person name="Priest M."/>
            <person name="Roberts A.D."/>
            <person name="Saif S."/>
            <person name="Shea T.D."/>
            <person name="Sykes S.N."/>
            <person name="Wortman J."/>
            <person name="Nusbaum C."/>
            <person name="Birren B."/>
        </authorList>
    </citation>
    <scope>NUCLEOTIDE SEQUENCE [LARGE SCALE GENOMIC DNA]</scope>
    <source>
        <strain evidence="2">CBS 288.86</strain>
    </source>
</reference>
<proteinExistence type="predicted"/>
<dbReference type="OrthoDB" id="4170808at2759"/>